<dbReference type="EMBL" id="BART01018862">
    <property type="protein sequence ID" value="GAG78943.1"/>
    <property type="molecule type" value="Genomic_DNA"/>
</dbReference>
<dbReference type="AlphaFoldDB" id="X1B418"/>
<sequence>LQIRGQVDYKKCSICFSDVNPYTKSSFYVSGRYCPNCQAPYHIHCLSVWANSQKDRKMKLAGTVRCPHCFYLLKIPTEVSQVQKLTSLIKPRIKAKKEPEPPELSHVELVKFGDLDSDAMLNSCPVCNFIFEEEQNILKCGNCQSLIHEKCFKDLTQSQCKNCGVKLHQF</sequence>
<evidence type="ECO:0008006" key="2">
    <source>
        <dbReference type="Google" id="ProtNLM"/>
    </source>
</evidence>
<name>X1B418_9ZZZZ</name>
<dbReference type="Gene3D" id="3.30.40.10">
    <property type="entry name" value="Zinc/RING finger domain, C3HC4 (zinc finger)"/>
    <property type="match status" value="1"/>
</dbReference>
<comment type="caution">
    <text evidence="1">The sequence shown here is derived from an EMBL/GenBank/DDBJ whole genome shotgun (WGS) entry which is preliminary data.</text>
</comment>
<proteinExistence type="predicted"/>
<protein>
    <recommendedName>
        <fullName evidence="2">RING-type domain-containing protein</fullName>
    </recommendedName>
</protein>
<dbReference type="InterPro" id="IPR013083">
    <property type="entry name" value="Znf_RING/FYVE/PHD"/>
</dbReference>
<feature type="non-terminal residue" evidence="1">
    <location>
        <position position="1"/>
    </location>
</feature>
<gene>
    <name evidence="1" type="ORF">S01H4_35465</name>
</gene>
<evidence type="ECO:0000313" key="1">
    <source>
        <dbReference type="EMBL" id="GAG78943.1"/>
    </source>
</evidence>
<accession>X1B418</accession>
<organism evidence="1">
    <name type="scientific">marine sediment metagenome</name>
    <dbReference type="NCBI Taxonomy" id="412755"/>
    <lineage>
        <taxon>unclassified sequences</taxon>
        <taxon>metagenomes</taxon>
        <taxon>ecological metagenomes</taxon>
    </lineage>
</organism>
<reference evidence="1" key="1">
    <citation type="journal article" date="2014" name="Front. Microbiol.">
        <title>High frequency of phylogenetically diverse reductive dehalogenase-homologous genes in deep subseafloor sedimentary metagenomes.</title>
        <authorList>
            <person name="Kawai M."/>
            <person name="Futagami T."/>
            <person name="Toyoda A."/>
            <person name="Takaki Y."/>
            <person name="Nishi S."/>
            <person name="Hori S."/>
            <person name="Arai W."/>
            <person name="Tsubouchi T."/>
            <person name="Morono Y."/>
            <person name="Uchiyama I."/>
            <person name="Ito T."/>
            <person name="Fujiyama A."/>
            <person name="Inagaki F."/>
            <person name="Takami H."/>
        </authorList>
    </citation>
    <scope>NUCLEOTIDE SEQUENCE</scope>
    <source>
        <strain evidence="1">Expedition CK06-06</strain>
    </source>
</reference>